<feature type="transmembrane region" description="Helical" evidence="1">
    <location>
        <begin position="55"/>
        <end position="75"/>
    </location>
</feature>
<name>A0A1H9YYE3_9ACTN</name>
<feature type="transmembrane region" description="Helical" evidence="1">
    <location>
        <begin position="127"/>
        <end position="151"/>
    </location>
</feature>
<keyword evidence="3" id="KW-1185">Reference proteome</keyword>
<dbReference type="STRING" id="568860.SAMN05421811_101214"/>
<sequence length="157" mass="16524">MGKLAAVRSPALLCAMAAPALYLVVNLIAIQAAVADPPGDWMLGPLDRERASARMWTFSIAFILAAEAAFLGALDGWLNRRPEVARVVPRAVVGVGYLLSLALAVAADPTSSLWELNDDSALDQLVPAWHFPALVAIGVLTLVAVVGWLVGAGRDRS</sequence>
<keyword evidence="1" id="KW-1133">Transmembrane helix</keyword>
<evidence type="ECO:0000256" key="1">
    <source>
        <dbReference type="SAM" id="Phobius"/>
    </source>
</evidence>
<proteinExistence type="predicted"/>
<dbReference type="EMBL" id="FOHX01000001">
    <property type="protein sequence ID" value="SES74122.1"/>
    <property type="molecule type" value="Genomic_DNA"/>
</dbReference>
<evidence type="ECO:0000313" key="3">
    <source>
        <dbReference type="Proteomes" id="UP000199361"/>
    </source>
</evidence>
<organism evidence="2 3">
    <name type="scientific">Nonomuraea wenchangensis</name>
    <dbReference type="NCBI Taxonomy" id="568860"/>
    <lineage>
        <taxon>Bacteria</taxon>
        <taxon>Bacillati</taxon>
        <taxon>Actinomycetota</taxon>
        <taxon>Actinomycetes</taxon>
        <taxon>Streptosporangiales</taxon>
        <taxon>Streptosporangiaceae</taxon>
        <taxon>Nonomuraea</taxon>
    </lineage>
</organism>
<keyword evidence="1" id="KW-0472">Membrane</keyword>
<feature type="transmembrane region" description="Helical" evidence="1">
    <location>
        <begin position="87"/>
        <end position="107"/>
    </location>
</feature>
<keyword evidence="1" id="KW-0812">Transmembrane</keyword>
<dbReference type="Proteomes" id="UP000199361">
    <property type="component" value="Unassembled WGS sequence"/>
</dbReference>
<dbReference type="AlphaFoldDB" id="A0A1H9YYE3"/>
<dbReference type="OrthoDB" id="3542314at2"/>
<accession>A0A1H9YYE3</accession>
<reference evidence="2 3" key="1">
    <citation type="submission" date="2016-10" db="EMBL/GenBank/DDBJ databases">
        <authorList>
            <person name="de Groot N.N."/>
        </authorList>
    </citation>
    <scope>NUCLEOTIDE SEQUENCE [LARGE SCALE GENOMIC DNA]</scope>
    <source>
        <strain evidence="2 3">CGMCC 4.5598</strain>
    </source>
</reference>
<evidence type="ECO:0000313" key="2">
    <source>
        <dbReference type="EMBL" id="SES74122.1"/>
    </source>
</evidence>
<gene>
    <name evidence="2" type="ORF">SAMN05421811_101214</name>
</gene>
<feature type="transmembrane region" description="Helical" evidence="1">
    <location>
        <begin position="12"/>
        <end position="35"/>
    </location>
</feature>
<dbReference type="RefSeq" id="WP_091075629.1">
    <property type="nucleotide sequence ID" value="NZ_FOHX01000001.1"/>
</dbReference>
<protein>
    <submittedName>
        <fullName evidence="2">Uncharacterized protein</fullName>
    </submittedName>
</protein>